<protein>
    <submittedName>
        <fullName evidence="1">Uncharacterized protein</fullName>
    </submittedName>
</protein>
<evidence type="ECO:0000313" key="2">
    <source>
        <dbReference type="Proteomes" id="UP001323798"/>
    </source>
</evidence>
<dbReference type="EMBL" id="CP139368">
    <property type="protein sequence ID" value="WPR89722.1"/>
    <property type="molecule type" value="Genomic_DNA"/>
</dbReference>
<gene>
    <name evidence="1" type="ORF">SM116_00080</name>
</gene>
<sequence>MRAVAEQVAIRNARGMRIAGVLPYNAPDPRVESARQLAGLPFPLMGLAPQPTIEDMHMPSIMEATDRAGRSQLAVSFTYRLWRNPSDPDDPANLKDLDPEEQAALDTVPPWPRPAWLPEFLEIMRYPRLWEAVRTSWSRDPSDYTALERQLVDHTNNILMNHYRNELGPSPGPTEDGPWQVGLSSVNAAALEIDREEAPAIEIDTDPFVYAIGAQLRPDLVTTVVIAREHLPYVRLALHTRTPATK</sequence>
<keyword evidence="2" id="KW-1185">Reference proteome</keyword>
<name>A0ABZ0SR60_9MICO</name>
<reference evidence="1 2" key="1">
    <citation type="submission" date="2023-11" db="EMBL/GenBank/DDBJ databases">
        <title>Genome sequence of Microbacterium rhizosphaerae KACC 19337.</title>
        <authorList>
            <person name="Choi H."/>
            <person name="Kim S."/>
            <person name="Kim Y."/>
            <person name="Kwon S.-W."/>
            <person name="Heo J."/>
        </authorList>
    </citation>
    <scope>NUCLEOTIDE SEQUENCE [LARGE SCALE GENOMIC DNA]</scope>
    <source>
        <strain evidence="1 2">KACC 19337</strain>
    </source>
</reference>
<organism evidence="1 2">
    <name type="scientific">Microbacterium rhizosphaerae</name>
    <dbReference type="NCBI Taxonomy" id="1678237"/>
    <lineage>
        <taxon>Bacteria</taxon>
        <taxon>Bacillati</taxon>
        <taxon>Actinomycetota</taxon>
        <taxon>Actinomycetes</taxon>
        <taxon>Micrococcales</taxon>
        <taxon>Microbacteriaceae</taxon>
        <taxon>Microbacterium</taxon>
    </lineage>
</organism>
<accession>A0ABZ0SR60</accession>
<dbReference type="RefSeq" id="WP_320942436.1">
    <property type="nucleotide sequence ID" value="NZ_CP139368.1"/>
</dbReference>
<proteinExistence type="predicted"/>
<evidence type="ECO:0000313" key="1">
    <source>
        <dbReference type="EMBL" id="WPR89722.1"/>
    </source>
</evidence>
<dbReference type="Proteomes" id="UP001323798">
    <property type="component" value="Chromosome"/>
</dbReference>